<name>A0A1H7FDU9_STRJI</name>
<proteinExistence type="predicted"/>
<feature type="chain" id="PRO_5010336571" evidence="1">
    <location>
        <begin position="31"/>
        <end position="303"/>
    </location>
</feature>
<sequence>MTALPRLARVLAAAACSTLLAAGLAGPAFAADQPGGTAQAAQPAHHDSPEYYVSLGDSLAAGYQPNVGHNTDVSYTDQLYAQLKKHDPDLVHIKLGCSGETTQTMINGGICSYPGATSQLDAAVKFLRAHRGHVSYVTLDIGANDVDGCLKSGSVDVTCALKGIATVAAQVPRITTALHRAGGSHPRYAAMNYYDPFLAVWLTGPAGQQAAKESAQLGVALNGAIELGLKAGRFRLADVSTAFSTQDFTDQATLPGVGQVPLNVARICTWTWMCTPYEDIHANPTGHAVIAGVFLDLFRHHRR</sequence>
<dbReference type="STRING" id="235985.SAMN05414137_101209"/>
<dbReference type="SUPFAM" id="SSF52266">
    <property type="entry name" value="SGNH hydrolase"/>
    <property type="match status" value="1"/>
</dbReference>
<gene>
    <name evidence="3" type="ORF">SAMN05414137_101209</name>
</gene>
<dbReference type="EMBL" id="FOAZ01000001">
    <property type="protein sequence ID" value="SEK24158.1"/>
    <property type="molecule type" value="Genomic_DNA"/>
</dbReference>
<dbReference type="Pfam" id="PF13472">
    <property type="entry name" value="Lipase_GDSL_2"/>
    <property type="match status" value="1"/>
</dbReference>
<dbReference type="Proteomes" id="UP000183015">
    <property type="component" value="Unassembled WGS sequence"/>
</dbReference>
<dbReference type="Gene3D" id="3.40.50.1110">
    <property type="entry name" value="SGNH hydrolase"/>
    <property type="match status" value="1"/>
</dbReference>
<evidence type="ECO:0000313" key="3">
    <source>
        <dbReference type="EMBL" id="SEK24158.1"/>
    </source>
</evidence>
<reference evidence="4" key="1">
    <citation type="submission" date="2016-10" db="EMBL/GenBank/DDBJ databases">
        <authorList>
            <person name="Varghese N."/>
        </authorList>
    </citation>
    <scope>NUCLEOTIDE SEQUENCE [LARGE SCALE GENOMIC DNA]</scope>
    <source>
        <strain evidence="4">DSM 45096 / BCRC 16803 / CGMCC 4.1857 / CIP 109030 / JCM 12277 / KCTC 19219 / NBRC 100920 / 33214</strain>
    </source>
</reference>
<accession>A0A1H7FDU9</accession>
<organism evidence="3 4">
    <name type="scientific">Streptacidiphilus jiangxiensis</name>
    <dbReference type="NCBI Taxonomy" id="235985"/>
    <lineage>
        <taxon>Bacteria</taxon>
        <taxon>Bacillati</taxon>
        <taxon>Actinomycetota</taxon>
        <taxon>Actinomycetes</taxon>
        <taxon>Kitasatosporales</taxon>
        <taxon>Streptomycetaceae</taxon>
        <taxon>Streptacidiphilus</taxon>
    </lineage>
</organism>
<keyword evidence="4" id="KW-1185">Reference proteome</keyword>
<evidence type="ECO:0000259" key="2">
    <source>
        <dbReference type="Pfam" id="PF13472"/>
    </source>
</evidence>
<keyword evidence="1" id="KW-0732">Signal</keyword>
<protein>
    <submittedName>
        <fullName evidence="3">Lysophospholipase L1</fullName>
    </submittedName>
</protein>
<feature type="signal peptide" evidence="1">
    <location>
        <begin position="1"/>
        <end position="30"/>
    </location>
</feature>
<dbReference type="InterPro" id="IPR013830">
    <property type="entry name" value="SGNH_hydro"/>
</dbReference>
<feature type="domain" description="SGNH hydrolase-type esterase" evidence="2">
    <location>
        <begin position="55"/>
        <end position="288"/>
    </location>
</feature>
<evidence type="ECO:0000256" key="1">
    <source>
        <dbReference type="SAM" id="SignalP"/>
    </source>
</evidence>
<dbReference type="AlphaFoldDB" id="A0A1H7FDU9"/>
<evidence type="ECO:0000313" key="4">
    <source>
        <dbReference type="Proteomes" id="UP000183015"/>
    </source>
</evidence>
<dbReference type="InterPro" id="IPR036514">
    <property type="entry name" value="SGNH_hydro_sf"/>
</dbReference>
<dbReference type="eggNOG" id="COG2755">
    <property type="taxonomic scope" value="Bacteria"/>
</dbReference>
<dbReference type="RefSeq" id="WP_042442100.1">
    <property type="nucleotide sequence ID" value="NZ_BBPN01000002.1"/>
</dbReference>
<dbReference type="OrthoDB" id="154486at2"/>